<accession>A0A9P0QRL3</accession>
<dbReference type="SMART" id="SM00361">
    <property type="entry name" value="RRM_1"/>
    <property type="match status" value="2"/>
</dbReference>
<dbReference type="InterPro" id="IPR003954">
    <property type="entry name" value="RRM_euk-type"/>
</dbReference>
<dbReference type="GO" id="GO:0034063">
    <property type="term" value="P:stress granule assembly"/>
    <property type="evidence" value="ECO:0007669"/>
    <property type="project" value="TreeGrafter"/>
</dbReference>
<name>A0A9P0QRL3_9ASCO</name>
<evidence type="ECO:0000313" key="6">
    <source>
        <dbReference type="Proteomes" id="UP000837801"/>
    </source>
</evidence>
<feature type="compositionally biased region" description="Low complexity" evidence="3">
    <location>
        <begin position="345"/>
        <end position="372"/>
    </location>
</feature>
<feature type="compositionally biased region" description="Low complexity" evidence="3">
    <location>
        <begin position="44"/>
        <end position="53"/>
    </location>
</feature>
<dbReference type="PANTHER" id="PTHR47640">
    <property type="entry name" value="TRNA SELENOCYSTEINE 1-ASSOCIATED PROTEIN 1-RELATED-RELATED"/>
    <property type="match status" value="1"/>
</dbReference>
<comment type="caution">
    <text evidence="5">The sequence shown here is derived from an EMBL/GenBank/DDBJ whole genome shotgun (WGS) entry which is preliminary data.</text>
</comment>
<evidence type="ECO:0000256" key="1">
    <source>
        <dbReference type="ARBA" id="ARBA00022884"/>
    </source>
</evidence>
<organism evidence="5 6">
    <name type="scientific">[Candida] railenensis</name>
    <dbReference type="NCBI Taxonomy" id="45579"/>
    <lineage>
        <taxon>Eukaryota</taxon>
        <taxon>Fungi</taxon>
        <taxon>Dikarya</taxon>
        <taxon>Ascomycota</taxon>
        <taxon>Saccharomycotina</taxon>
        <taxon>Pichiomycetes</taxon>
        <taxon>Debaryomycetaceae</taxon>
        <taxon>Kurtzmaniella</taxon>
    </lineage>
</organism>
<dbReference type="SMART" id="SM00360">
    <property type="entry name" value="RRM"/>
    <property type="match status" value="3"/>
</dbReference>
<dbReference type="EMBL" id="CAKXYY010000012">
    <property type="protein sequence ID" value="CAH2353672.1"/>
    <property type="molecule type" value="Genomic_DNA"/>
</dbReference>
<gene>
    <name evidence="5" type="ORF">CLIB1423_12S00386</name>
</gene>
<dbReference type="PROSITE" id="PS50102">
    <property type="entry name" value="RRM"/>
    <property type="match status" value="3"/>
</dbReference>
<dbReference type="InterPro" id="IPR000504">
    <property type="entry name" value="RRM_dom"/>
</dbReference>
<feature type="compositionally biased region" description="Polar residues" evidence="3">
    <location>
        <begin position="323"/>
        <end position="342"/>
    </location>
</feature>
<feature type="region of interest" description="Disordered" evidence="3">
    <location>
        <begin position="1"/>
        <end position="70"/>
    </location>
</feature>
<evidence type="ECO:0000256" key="3">
    <source>
        <dbReference type="SAM" id="MobiDB-lite"/>
    </source>
</evidence>
<feature type="domain" description="RRM" evidence="4">
    <location>
        <begin position="89"/>
        <end position="168"/>
    </location>
</feature>
<dbReference type="GO" id="GO:0003729">
    <property type="term" value="F:mRNA binding"/>
    <property type="evidence" value="ECO:0007669"/>
    <property type="project" value="InterPro"/>
</dbReference>
<evidence type="ECO:0000259" key="4">
    <source>
        <dbReference type="PROSITE" id="PS50102"/>
    </source>
</evidence>
<dbReference type="GO" id="GO:0043488">
    <property type="term" value="P:regulation of mRNA stability"/>
    <property type="evidence" value="ECO:0007669"/>
    <property type="project" value="TreeGrafter"/>
</dbReference>
<dbReference type="InterPro" id="IPR050825">
    <property type="entry name" value="RBM42_RBP45_47-like"/>
</dbReference>
<dbReference type="PANTHER" id="PTHR47640:SF5">
    <property type="entry name" value="RRM DOMAIN-CONTAINING PROTEIN"/>
    <property type="match status" value="1"/>
</dbReference>
<dbReference type="GO" id="GO:0000184">
    <property type="term" value="P:nuclear-transcribed mRNA catabolic process, nonsense-mediated decay"/>
    <property type="evidence" value="ECO:0007669"/>
    <property type="project" value="TreeGrafter"/>
</dbReference>
<dbReference type="InterPro" id="IPR012677">
    <property type="entry name" value="Nucleotide-bd_a/b_plait_sf"/>
</dbReference>
<protein>
    <submittedName>
        <fullName evidence="5">Nuclear and cytoplasmic polyadenylated RNA-binding protein Pub1p</fullName>
    </submittedName>
</protein>
<dbReference type="Gene3D" id="3.30.70.330">
    <property type="match status" value="3"/>
</dbReference>
<dbReference type="SUPFAM" id="SSF54928">
    <property type="entry name" value="RNA-binding domain, RBD"/>
    <property type="match status" value="3"/>
</dbReference>
<feature type="compositionally biased region" description="Polar residues" evidence="3">
    <location>
        <begin position="373"/>
        <end position="385"/>
    </location>
</feature>
<evidence type="ECO:0000256" key="2">
    <source>
        <dbReference type="PROSITE-ProRule" id="PRU00176"/>
    </source>
</evidence>
<feature type="region of interest" description="Disordered" evidence="3">
    <location>
        <begin position="269"/>
        <end position="385"/>
    </location>
</feature>
<dbReference type="OrthoDB" id="8093034at2759"/>
<evidence type="ECO:0000313" key="5">
    <source>
        <dbReference type="EMBL" id="CAH2353672.1"/>
    </source>
</evidence>
<feature type="compositionally biased region" description="Low complexity" evidence="3">
    <location>
        <begin position="286"/>
        <end position="312"/>
    </location>
</feature>
<feature type="domain" description="RRM" evidence="4">
    <location>
        <begin position="187"/>
        <end position="265"/>
    </location>
</feature>
<feature type="domain" description="RRM" evidence="4">
    <location>
        <begin position="435"/>
        <end position="507"/>
    </location>
</feature>
<dbReference type="Pfam" id="PF00076">
    <property type="entry name" value="RRM_1"/>
    <property type="match status" value="3"/>
</dbReference>
<sequence length="529" mass="59332">MSETTIPTKEISPAPENPSNQAQKEAVDVQDSNEQAAEAKVEQAEVAADQVQEGSANGDEQPQTTNAARNAENIVVASALEGGRETSNKILYVGSLHKSVSEDSIKELFAVAGPDSIQSVKLLNDKNKIGFNYAFIEFDNNDSATAALTQLNGTVLASAELKINWAFQSSNVISNSDQNGGYSDPMFNIFVGDLSPEVDDEALNKAFQKFGSLKSARVMWDMQTSRSRGYGFVNFSEQQDAEEALRTMNGEWICGRAIRCNWASHKQVQNSQNNAQPQYGVRRRFNSNNNSHNNNHNNHNNNNNSNNNNIGNGHNGHKFNGYRSYNNTPQFEQGEQFQSQDPNILIQQLQNHGQHQQHQQQQRLQQQLQQQHESINGQQYPSNENLPEADFHALQHEQENNNNNGNNSVMPPSNMPVMSPQSYDIVLRQTPSWQTTVYLGNIAHFTQQGDLIPLLQNFGFIVDFKFHPERGCAFVKYDTHERAALAIVQLAGFNVNGRPLKCGWGKDRPPMNHQFNNFRGPLPQMYQRQ</sequence>
<keyword evidence="1 2" id="KW-0694">RNA-binding</keyword>
<feature type="compositionally biased region" description="Polar residues" evidence="3">
    <location>
        <begin position="54"/>
        <end position="68"/>
    </location>
</feature>
<dbReference type="InterPro" id="IPR035979">
    <property type="entry name" value="RBD_domain_sf"/>
</dbReference>
<proteinExistence type="predicted"/>
<dbReference type="GO" id="GO:0010494">
    <property type="term" value="C:cytoplasmic stress granule"/>
    <property type="evidence" value="ECO:0007669"/>
    <property type="project" value="TreeGrafter"/>
</dbReference>
<dbReference type="AlphaFoldDB" id="A0A9P0QRL3"/>
<keyword evidence="6" id="KW-1185">Reference proteome</keyword>
<dbReference type="Proteomes" id="UP000837801">
    <property type="component" value="Unassembled WGS sequence"/>
</dbReference>
<reference evidence="5" key="1">
    <citation type="submission" date="2022-03" db="EMBL/GenBank/DDBJ databases">
        <authorList>
            <person name="Legras J.-L."/>
            <person name="Devillers H."/>
            <person name="Grondin C."/>
        </authorList>
    </citation>
    <scope>NUCLEOTIDE SEQUENCE</scope>
    <source>
        <strain evidence="5">CLIB 1423</strain>
    </source>
</reference>